<feature type="active site" description="Proton donor" evidence="8">
    <location>
        <position position="134"/>
    </location>
</feature>
<gene>
    <name evidence="10" type="primary">rfbC_2</name>
    <name evidence="10" type="ORF">A9E74_02279</name>
</gene>
<dbReference type="GO" id="GO:0019305">
    <property type="term" value="P:dTDP-rhamnose biosynthetic process"/>
    <property type="evidence" value="ECO:0007669"/>
    <property type="project" value="TreeGrafter"/>
</dbReference>
<evidence type="ECO:0000256" key="8">
    <source>
        <dbReference type="PIRSR" id="PIRSR600888-1"/>
    </source>
</evidence>
<feature type="active site" description="Proton acceptor" evidence="8">
    <location>
        <position position="64"/>
    </location>
</feature>
<dbReference type="STRING" id="291169.A9E74_02279"/>
<dbReference type="GO" id="GO:0000271">
    <property type="term" value="P:polysaccharide biosynthetic process"/>
    <property type="evidence" value="ECO:0007669"/>
    <property type="project" value="TreeGrafter"/>
</dbReference>
<dbReference type="Pfam" id="PF00908">
    <property type="entry name" value="dTDP_sugar_isom"/>
    <property type="match status" value="1"/>
</dbReference>
<evidence type="ECO:0000313" key="11">
    <source>
        <dbReference type="Proteomes" id="UP000094379"/>
    </source>
</evidence>
<dbReference type="InterPro" id="IPR011051">
    <property type="entry name" value="RmlC_Cupin_sf"/>
</dbReference>
<evidence type="ECO:0000256" key="6">
    <source>
        <dbReference type="ARBA" id="ARBA00031424"/>
    </source>
</evidence>
<feature type="site" description="Participates in a stacking interaction with the thymidine ring of dTDP-4-oxo-6-deoxyglucose" evidence="9">
    <location>
        <position position="140"/>
    </location>
</feature>
<dbReference type="InterPro" id="IPR014710">
    <property type="entry name" value="RmlC-like_jellyroll"/>
</dbReference>
<name>A0A1E3GPR1_9GAMM</name>
<dbReference type="PATRIC" id="fig|291169.3.peg.2287"/>
<reference evidence="10 11" key="1">
    <citation type="submission" date="2016-07" db="EMBL/GenBank/DDBJ databases">
        <title>Draft Genome Sequence of Methylophaga muralis Bur 1.</title>
        <authorList>
            <person name="Vasilenko O.V."/>
            <person name="Doronina N.V."/>
            <person name="Shmareva M.N."/>
            <person name="Tarlachkov S.V."/>
            <person name="Mustakhimov I."/>
            <person name="Trotsenko Y.A."/>
        </authorList>
    </citation>
    <scope>NUCLEOTIDE SEQUENCE [LARGE SCALE GENOMIC DNA]</scope>
    <source>
        <strain evidence="10 11">Bur 1</strain>
    </source>
</reference>
<comment type="function">
    <text evidence="2">Catalyzes the epimerization of the C3' and C5'positions of dTDP-6-deoxy-D-xylo-4-hexulose, forming dTDP-6-deoxy-L-lyxo-4-hexulose.</text>
</comment>
<dbReference type="EC" id="5.1.3.13" evidence="3"/>
<comment type="caution">
    <text evidence="10">The sequence shown here is derived from an EMBL/GenBank/DDBJ whole genome shotgun (WGS) entry which is preliminary data.</text>
</comment>
<sequence>MTMQLTSLDIPDAFVIKQTSFADERGQFSRLFCQKTLAPILAKREVKQVNFSRTTTKGTVRGLHYQRFPDAEMKFIRCVKGAVWDVLLDLRPESPTFLQWHAEELSQENNTMIVIPEGCAHGFQALEAESELIYFHTAFYSAEVEGGVHVQDPELAIDWPLPVDNLSVRDSLLPTVEEWLKD</sequence>
<dbReference type="PANTHER" id="PTHR21047">
    <property type="entry name" value="DTDP-6-DEOXY-D-GLUCOSE-3,5 EPIMERASE"/>
    <property type="match status" value="1"/>
</dbReference>
<evidence type="ECO:0000256" key="5">
    <source>
        <dbReference type="ARBA" id="ARBA00029758"/>
    </source>
</evidence>
<dbReference type="AlphaFoldDB" id="A0A1E3GPR1"/>
<evidence type="ECO:0000313" key="10">
    <source>
        <dbReference type="EMBL" id="ODN65997.1"/>
    </source>
</evidence>
<dbReference type="CDD" id="cd00438">
    <property type="entry name" value="cupin_RmlC"/>
    <property type="match status" value="1"/>
</dbReference>
<keyword evidence="11" id="KW-1185">Reference proteome</keyword>
<dbReference type="Gene3D" id="2.60.120.10">
    <property type="entry name" value="Jelly Rolls"/>
    <property type="match status" value="1"/>
</dbReference>
<protein>
    <recommendedName>
        <fullName evidence="4">dTDP-4-dehydrorhamnose 3,5-epimerase</fullName>
        <ecNumber evidence="3">5.1.3.13</ecNumber>
    </recommendedName>
    <alternativeName>
        <fullName evidence="6">Thymidine diphospho-4-keto-rhamnose 3,5-epimerase</fullName>
    </alternativeName>
    <alternativeName>
        <fullName evidence="5">dTDP-4-keto-6-deoxyglucose 3,5-epimerase</fullName>
    </alternativeName>
    <alternativeName>
        <fullName evidence="7">dTDP-6-deoxy-D-xylo-4-hexulose 3,5-epimerase</fullName>
    </alternativeName>
</protein>
<dbReference type="GO" id="GO:0008830">
    <property type="term" value="F:dTDP-4-dehydrorhamnose 3,5-epimerase activity"/>
    <property type="evidence" value="ECO:0007669"/>
    <property type="project" value="UniProtKB-EC"/>
</dbReference>
<evidence type="ECO:0000256" key="7">
    <source>
        <dbReference type="ARBA" id="ARBA00033311"/>
    </source>
</evidence>
<proteinExistence type="predicted"/>
<accession>A0A1E3GPR1</accession>
<keyword evidence="10" id="KW-0413">Isomerase</keyword>
<dbReference type="PANTHER" id="PTHR21047:SF2">
    <property type="entry name" value="THYMIDINE DIPHOSPHO-4-KETO-RHAMNOSE 3,5-EPIMERASE"/>
    <property type="match status" value="1"/>
</dbReference>
<dbReference type="EMBL" id="MCRI01000031">
    <property type="protein sequence ID" value="ODN65997.1"/>
    <property type="molecule type" value="Genomic_DNA"/>
</dbReference>
<evidence type="ECO:0000256" key="2">
    <source>
        <dbReference type="ARBA" id="ARBA00001997"/>
    </source>
</evidence>
<dbReference type="GO" id="GO:0005829">
    <property type="term" value="C:cytosol"/>
    <property type="evidence" value="ECO:0007669"/>
    <property type="project" value="TreeGrafter"/>
</dbReference>
<evidence type="ECO:0000256" key="4">
    <source>
        <dbReference type="ARBA" id="ARBA00019595"/>
    </source>
</evidence>
<comment type="catalytic activity">
    <reaction evidence="1">
        <text>dTDP-4-dehydro-6-deoxy-alpha-D-glucose = dTDP-4-dehydro-beta-L-rhamnose</text>
        <dbReference type="Rhea" id="RHEA:16969"/>
        <dbReference type="ChEBI" id="CHEBI:57649"/>
        <dbReference type="ChEBI" id="CHEBI:62830"/>
        <dbReference type="EC" id="5.1.3.13"/>
    </reaction>
</comment>
<dbReference type="Proteomes" id="UP000094379">
    <property type="component" value="Unassembled WGS sequence"/>
</dbReference>
<evidence type="ECO:0000256" key="3">
    <source>
        <dbReference type="ARBA" id="ARBA00012098"/>
    </source>
</evidence>
<evidence type="ECO:0000256" key="1">
    <source>
        <dbReference type="ARBA" id="ARBA00001298"/>
    </source>
</evidence>
<evidence type="ECO:0000256" key="9">
    <source>
        <dbReference type="PIRSR" id="PIRSR600888-3"/>
    </source>
</evidence>
<organism evidence="10 11">
    <name type="scientific">Methylophaga muralis</name>
    <dbReference type="NCBI Taxonomy" id="291169"/>
    <lineage>
        <taxon>Bacteria</taxon>
        <taxon>Pseudomonadati</taxon>
        <taxon>Pseudomonadota</taxon>
        <taxon>Gammaproteobacteria</taxon>
        <taxon>Thiotrichales</taxon>
        <taxon>Piscirickettsiaceae</taxon>
        <taxon>Methylophaga</taxon>
    </lineage>
</organism>
<dbReference type="InterPro" id="IPR000888">
    <property type="entry name" value="RmlC-like"/>
</dbReference>
<dbReference type="SUPFAM" id="SSF51182">
    <property type="entry name" value="RmlC-like cupins"/>
    <property type="match status" value="1"/>
</dbReference>